<dbReference type="EMBL" id="BRPK01000009">
    <property type="protein sequence ID" value="GLB41227.1"/>
    <property type="molecule type" value="Genomic_DNA"/>
</dbReference>
<feature type="transmembrane region" description="Helical" evidence="1">
    <location>
        <begin position="197"/>
        <end position="223"/>
    </location>
</feature>
<gene>
    <name evidence="3" type="ORF">LshimejAT787_0904420</name>
</gene>
<feature type="signal peptide" evidence="2">
    <location>
        <begin position="1"/>
        <end position="21"/>
    </location>
</feature>
<sequence length="252" mass="25184">MPSFRTVFAVAATAFAALTSAAPIDTPALPGALTGAINNVPVKADTVTSNLPDINGLPGLSGLTGITGGVTNGVNVPNTPAPLRRDGQLQSLPEILNDLQAKLTTVSDKLTTVVGVKAVVDVQVVLPIIEEVKGIVFTAVGSVQAIANHPQDFVLALQGKVLSVPEVAHLLCTVMTILATILASAGRVVGAASAQAVAPAVAGVGAVVFELLSAIFALVAGLLAVVVPIAGPIITTFQGLNGFSGVVGLLKL</sequence>
<evidence type="ECO:0000256" key="1">
    <source>
        <dbReference type="SAM" id="Phobius"/>
    </source>
</evidence>
<reference evidence="3" key="1">
    <citation type="submission" date="2022-07" db="EMBL/GenBank/DDBJ databases">
        <title>The genome of Lyophyllum shimeji provides insight into the initial evolution of ectomycorrhizal fungal genome.</title>
        <authorList>
            <person name="Kobayashi Y."/>
            <person name="Shibata T."/>
            <person name="Hirakawa H."/>
            <person name="Shigenobu S."/>
            <person name="Nishiyama T."/>
            <person name="Yamada A."/>
            <person name="Hasebe M."/>
            <person name="Kawaguchi M."/>
        </authorList>
    </citation>
    <scope>NUCLEOTIDE SEQUENCE</scope>
    <source>
        <strain evidence="3">AT787</strain>
    </source>
</reference>
<dbReference type="AlphaFoldDB" id="A0A9P3PR78"/>
<feature type="transmembrane region" description="Helical" evidence="1">
    <location>
        <begin position="229"/>
        <end position="250"/>
    </location>
</feature>
<keyword evidence="1" id="KW-0812">Transmembrane</keyword>
<protein>
    <submittedName>
        <fullName evidence="3">Uncharacterized protein</fullName>
    </submittedName>
</protein>
<dbReference type="Proteomes" id="UP001063166">
    <property type="component" value="Unassembled WGS sequence"/>
</dbReference>
<feature type="chain" id="PRO_5040244478" evidence="2">
    <location>
        <begin position="22"/>
        <end position="252"/>
    </location>
</feature>
<keyword evidence="2" id="KW-0732">Signal</keyword>
<feature type="transmembrane region" description="Helical" evidence="1">
    <location>
        <begin position="167"/>
        <end position="185"/>
    </location>
</feature>
<keyword evidence="1" id="KW-0472">Membrane</keyword>
<comment type="caution">
    <text evidence="3">The sequence shown here is derived from an EMBL/GenBank/DDBJ whole genome shotgun (WGS) entry which is preliminary data.</text>
</comment>
<name>A0A9P3PR78_LYOSH</name>
<accession>A0A9P3PR78</accession>
<evidence type="ECO:0000256" key="2">
    <source>
        <dbReference type="SAM" id="SignalP"/>
    </source>
</evidence>
<organism evidence="3 4">
    <name type="scientific">Lyophyllum shimeji</name>
    <name type="common">Hon-shimeji</name>
    <name type="synonym">Tricholoma shimeji</name>
    <dbReference type="NCBI Taxonomy" id="47721"/>
    <lineage>
        <taxon>Eukaryota</taxon>
        <taxon>Fungi</taxon>
        <taxon>Dikarya</taxon>
        <taxon>Basidiomycota</taxon>
        <taxon>Agaricomycotina</taxon>
        <taxon>Agaricomycetes</taxon>
        <taxon>Agaricomycetidae</taxon>
        <taxon>Agaricales</taxon>
        <taxon>Tricholomatineae</taxon>
        <taxon>Lyophyllaceae</taxon>
        <taxon>Lyophyllum</taxon>
    </lineage>
</organism>
<dbReference type="OrthoDB" id="3070063at2759"/>
<evidence type="ECO:0000313" key="3">
    <source>
        <dbReference type="EMBL" id="GLB41227.1"/>
    </source>
</evidence>
<evidence type="ECO:0000313" key="4">
    <source>
        <dbReference type="Proteomes" id="UP001063166"/>
    </source>
</evidence>
<proteinExistence type="predicted"/>
<keyword evidence="4" id="KW-1185">Reference proteome</keyword>
<keyword evidence="1" id="KW-1133">Transmembrane helix</keyword>